<dbReference type="InterPro" id="IPR050266">
    <property type="entry name" value="AB_hydrolase_sf"/>
</dbReference>
<dbReference type="InterPro" id="IPR029058">
    <property type="entry name" value="AB_hydrolase_fold"/>
</dbReference>
<gene>
    <name evidence="3" type="ORF">CLV37_106176</name>
</gene>
<dbReference type="Proteomes" id="UP000238083">
    <property type="component" value="Unassembled WGS sequence"/>
</dbReference>
<dbReference type="Pfam" id="PF12697">
    <property type="entry name" value="Abhydrolase_6"/>
    <property type="match status" value="1"/>
</dbReference>
<dbReference type="Gene3D" id="3.40.50.1820">
    <property type="entry name" value="alpha/beta hydrolase"/>
    <property type="match status" value="1"/>
</dbReference>
<dbReference type="SUPFAM" id="SSF53474">
    <property type="entry name" value="alpha/beta-Hydrolases"/>
    <property type="match status" value="1"/>
</dbReference>
<dbReference type="GO" id="GO:0003824">
    <property type="term" value="F:catalytic activity"/>
    <property type="evidence" value="ECO:0007669"/>
    <property type="project" value="UniProtKB-ARBA"/>
</dbReference>
<dbReference type="EMBL" id="PVZF01000006">
    <property type="protein sequence ID" value="PRY14618.1"/>
    <property type="molecule type" value="Genomic_DNA"/>
</dbReference>
<evidence type="ECO:0000259" key="2">
    <source>
        <dbReference type="Pfam" id="PF12697"/>
    </source>
</evidence>
<sequence length="482" mass="51472">MPTPIFCLHALGSSSREFDLLRDLLADRLELIGLDLPGFGGSAALPGFTVEEMSAHVEDAIRSHGATEWALLGHSLGGKVASVVAGRTMDGSNGLFGLRAVVLLAASPLSPEPMSDERRQSMLAWAQDVTPFREVASNDARAAGIGLAHAHEFITANTAAPLSPDRDATAVDDVLRTSARAWAAWLRHGSREDWSRQFAPNPVPALVLAGAQDGDLDADAQRELTLPRWTAAELHEVPGAAHLLPWERPDEVASLVRDFWDRRVRTGPSVPPAWARLIASERVSSRTRRELAARALPDDPARSPRALDDTQLETLRVLAAHAVPQPGPDAVDLALRVDDQLARGSGDGWRPDGSPADVVAYRAALDELRAAADGAPEDVAAVLDRVAAGTFPTVGAMGPEQLRAWWEDATVDLVRQWIGHPATMAALDYDGFATGGDRTLVTGFGALGGAAREEWEPPPPRRPLPVVSGAEDRVRPTCGGTR</sequence>
<organism evidence="3 4">
    <name type="scientific">Kineococcus rhizosphaerae</name>
    <dbReference type="NCBI Taxonomy" id="559628"/>
    <lineage>
        <taxon>Bacteria</taxon>
        <taxon>Bacillati</taxon>
        <taxon>Actinomycetota</taxon>
        <taxon>Actinomycetes</taxon>
        <taxon>Kineosporiales</taxon>
        <taxon>Kineosporiaceae</taxon>
        <taxon>Kineococcus</taxon>
    </lineage>
</organism>
<proteinExistence type="predicted"/>
<dbReference type="PANTHER" id="PTHR43798">
    <property type="entry name" value="MONOACYLGLYCEROL LIPASE"/>
    <property type="match status" value="1"/>
</dbReference>
<dbReference type="GO" id="GO:0016020">
    <property type="term" value="C:membrane"/>
    <property type="evidence" value="ECO:0007669"/>
    <property type="project" value="TreeGrafter"/>
</dbReference>
<keyword evidence="4" id="KW-1185">Reference proteome</keyword>
<dbReference type="AlphaFoldDB" id="A0A2T0R3G5"/>
<evidence type="ECO:0000313" key="4">
    <source>
        <dbReference type="Proteomes" id="UP000238083"/>
    </source>
</evidence>
<feature type="region of interest" description="Disordered" evidence="1">
    <location>
        <begin position="450"/>
        <end position="482"/>
    </location>
</feature>
<comment type="caution">
    <text evidence="3">The sequence shown here is derived from an EMBL/GenBank/DDBJ whole genome shotgun (WGS) entry which is preliminary data.</text>
</comment>
<reference evidence="3 4" key="1">
    <citation type="submission" date="2018-03" db="EMBL/GenBank/DDBJ databases">
        <title>Genomic Encyclopedia of Archaeal and Bacterial Type Strains, Phase II (KMG-II): from individual species to whole genera.</title>
        <authorList>
            <person name="Goeker M."/>
        </authorList>
    </citation>
    <scope>NUCLEOTIDE SEQUENCE [LARGE SCALE GENOMIC DNA]</scope>
    <source>
        <strain evidence="3 4">DSM 19711</strain>
    </source>
</reference>
<evidence type="ECO:0000256" key="1">
    <source>
        <dbReference type="SAM" id="MobiDB-lite"/>
    </source>
</evidence>
<protein>
    <submittedName>
        <fullName evidence="3">Pimeloyl-ACP methyl ester carboxylesterase</fullName>
    </submittedName>
</protein>
<dbReference type="RefSeq" id="WP_170127250.1">
    <property type="nucleotide sequence ID" value="NZ_PVZF01000006.1"/>
</dbReference>
<accession>A0A2T0R3G5</accession>
<dbReference type="PANTHER" id="PTHR43798:SF33">
    <property type="entry name" value="HYDROLASE, PUTATIVE (AFU_ORTHOLOGUE AFUA_2G14860)-RELATED"/>
    <property type="match status" value="1"/>
</dbReference>
<dbReference type="InterPro" id="IPR000073">
    <property type="entry name" value="AB_hydrolase_1"/>
</dbReference>
<name>A0A2T0R3G5_9ACTN</name>
<feature type="domain" description="AB hydrolase-1" evidence="2">
    <location>
        <begin position="5"/>
        <end position="254"/>
    </location>
</feature>
<evidence type="ECO:0000313" key="3">
    <source>
        <dbReference type="EMBL" id="PRY14618.1"/>
    </source>
</evidence>